<dbReference type="Gene3D" id="3.40.50.720">
    <property type="entry name" value="NAD(P)-binding Rossmann-like Domain"/>
    <property type="match status" value="1"/>
</dbReference>
<gene>
    <name evidence="4" type="ORF">ABVT11_08860</name>
</gene>
<comment type="caution">
    <text evidence="4">The sequence shown here is derived from an EMBL/GenBank/DDBJ whole genome shotgun (WGS) entry which is preliminary data.</text>
</comment>
<evidence type="ECO:0000256" key="1">
    <source>
        <dbReference type="ARBA" id="ARBA00023002"/>
    </source>
</evidence>
<evidence type="ECO:0000313" key="5">
    <source>
        <dbReference type="Proteomes" id="UP001548590"/>
    </source>
</evidence>
<dbReference type="SUPFAM" id="SSF51735">
    <property type="entry name" value="NAD(P)-binding Rossmann-fold domains"/>
    <property type="match status" value="1"/>
</dbReference>
<evidence type="ECO:0000259" key="2">
    <source>
        <dbReference type="Pfam" id="PF01408"/>
    </source>
</evidence>
<feature type="domain" description="GFO/IDH/MocA-like oxidoreductase" evidence="3">
    <location>
        <begin position="138"/>
        <end position="269"/>
    </location>
</feature>
<feature type="domain" description="Gfo/Idh/MocA-like oxidoreductase N-terminal" evidence="2">
    <location>
        <begin position="8"/>
        <end position="122"/>
    </location>
</feature>
<proteinExistence type="predicted"/>
<dbReference type="Gene3D" id="3.30.360.10">
    <property type="entry name" value="Dihydrodipicolinate Reductase, domain 2"/>
    <property type="match status" value="1"/>
</dbReference>
<dbReference type="InterPro" id="IPR000683">
    <property type="entry name" value="Gfo/Idh/MocA-like_OxRdtase_N"/>
</dbReference>
<dbReference type="EMBL" id="JBEWLZ010000004">
    <property type="protein sequence ID" value="MET1489936.1"/>
    <property type="molecule type" value="Genomic_DNA"/>
</dbReference>
<name>A0ABV2CPU8_9RHOO</name>
<dbReference type="PANTHER" id="PTHR43818">
    <property type="entry name" value="BCDNA.GH03377"/>
    <property type="match status" value="1"/>
</dbReference>
<dbReference type="SUPFAM" id="SSF55347">
    <property type="entry name" value="Glyceraldehyde-3-phosphate dehydrogenase-like, C-terminal domain"/>
    <property type="match status" value="1"/>
</dbReference>
<organism evidence="4 5">
    <name type="scientific">Uliginosibacterium paludis</name>
    <dbReference type="NCBI Taxonomy" id="1615952"/>
    <lineage>
        <taxon>Bacteria</taxon>
        <taxon>Pseudomonadati</taxon>
        <taxon>Pseudomonadota</taxon>
        <taxon>Betaproteobacteria</taxon>
        <taxon>Rhodocyclales</taxon>
        <taxon>Zoogloeaceae</taxon>
        <taxon>Uliginosibacterium</taxon>
    </lineage>
</organism>
<dbReference type="InterPro" id="IPR055170">
    <property type="entry name" value="GFO_IDH_MocA-like_dom"/>
</dbReference>
<dbReference type="RefSeq" id="WP_345923274.1">
    <property type="nucleotide sequence ID" value="NZ_JBDIVF010000001.1"/>
</dbReference>
<reference evidence="4 5" key="1">
    <citation type="submission" date="2024-07" db="EMBL/GenBank/DDBJ databases">
        <title>Uliginosibacterium paludis KCTC:42655.</title>
        <authorList>
            <person name="Kim M.K."/>
        </authorList>
    </citation>
    <scope>NUCLEOTIDE SEQUENCE [LARGE SCALE GENOMIC DNA]</scope>
    <source>
        <strain evidence="4 5">KCTC 42655</strain>
    </source>
</reference>
<accession>A0ABV2CPU8</accession>
<protein>
    <submittedName>
        <fullName evidence="4">Gfo/Idh/MocA family oxidoreductase</fullName>
    </submittedName>
</protein>
<dbReference type="Proteomes" id="UP001548590">
    <property type="component" value="Unassembled WGS sequence"/>
</dbReference>
<dbReference type="Pfam" id="PF22725">
    <property type="entry name" value="GFO_IDH_MocA_C3"/>
    <property type="match status" value="1"/>
</dbReference>
<dbReference type="PANTHER" id="PTHR43818:SF11">
    <property type="entry name" value="BCDNA.GH03377"/>
    <property type="match status" value="1"/>
</dbReference>
<sequence length="347" mass="37836">MSETKRPIRIGIVGAGANTCSRHIPGLRAQPGVEIVCVVNSTAASSQRVAAEQGIAETAPDWRALVARPDLDAIVIGTWPVLHCPVSLAALATGKHVLTEARMAMNAAEARLMLEASRQRPDLVAQIVPSPFTFEVDRTVQRLLREGYLGRLLTLDLRVADGGFVDPAAPLTWRQDADRSGLNVMTLGIWYESLMRWVGEASSVMARGRTFVSQRQDETGRLRSVRVPDHLSILADLACGAQATLTLTAVAGAVKQAEVLLCGTEGTLRFADGQLWGARRGDDALRLLEIPAAERGAWRVEEEFISAIRGRECITHTRFEDGLKYMLFTEAVALSMAERREVVIPMC</sequence>
<evidence type="ECO:0000313" key="4">
    <source>
        <dbReference type="EMBL" id="MET1489936.1"/>
    </source>
</evidence>
<keyword evidence="5" id="KW-1185">Reference proteome</keyword>
<dbReference type="InterPro" id="IPR036291">
    <property type="entry name" value="NAD(P)-bd_dom_sf"/>
</dbReference>
<dbReference type="InterPro" id="IPR050463">
    <property type="entry name" value="Gfo/Idh/MocA_oxidrdct_glycsds"/>
</dbReference>
<dbReference type="Pfam" id="PF01408">
    <property type="entry name" value="GFO_IDH_MocA"/>
    <property type="match status" value="1"/>
</dbReference>
<evidence type="ECO:0000259" key="3">
    <source>
        <dbReference type="Pfam" id="PF22725"/>
    </source>
</evidence>
<keyword evidence="1" id="KW-0560">Oxidoreductase</keyword>